<gene>
    <name evidence="2" type="ORF">DID88_004222</name>
</gene>
<evidence type="ECO:0000256" key="1">
    <source>
        <dbReference type="SAM" id="MobiDB-lite"/>
    </source>
</evidence>
<accession>A0A395IS50</accession>
<dbReference type="EMBL" id="QKRW01000020">
    <property type="protein sequence ID" value="RAL63140.1"/>
    <property type="molecule type" value="Genomic_DNA"/>
</dbReference>
<name>A0A395IS50_9HELO</name>
<dbReference type="AlphaFoldDB" id="A0A395IS50"/>
<sequence>MSSNSLKPDLSAAVHRHLDQRGLPTQSTFLSVQQPTKQTRLEYQPFNIKHKSPRTQGINNHYGLLRTSNGTIPIFLL</sequence>
<dbReference type="Proteomes" id="UP000249056">
    <property type="component" value="Unassembled WGS sequence"/>
</dbReference>
<keyword evidence="3" id="KW-1185">Reference proteome</keyword>
<feature type="region of interest" description="Disordered" evidence="1">
    <location>
        <begin position="1"/>
        <end position="36"/>
    </location>
</feature>
<feature type="compositionally biased region" description="Polar residues" evidence="1">
    <location>
        <begin position="23"/>
        <end position="36"/>
    </location>
</feature>
<comment type="caution">
    <text evidence="2">The sequence shown here is derived from an EMBL/GenBank/DDBJ whole genome shotgun (WGS) entry which is preliminary data.</text>
</comment>
<evidence type="ECO:0000313" key="2">
    <source>
        <dbReference type="EMBL" id="RAL63140.1"/>
    </source>
</evidence>
<protein>
    <submittedName>
        <fullName evidence="2">Uncharacterized protein</fullName>
    </submittedName>
</protein>
<reference evidence="2 3" key="1">
    <citation type="submission" date="2018-06" db="EMBL/GenBank/DDBJ databases">
        <title>Genome Sequence of the Brown Rot Fungal Pathogen Monilinia fructigena.</title>
        <authorList>
            <person name="Landi L."/>
            <person name="De Miccolis Angelini R.M."/>
            <person name="Pollastro S."/>
            <person name="Abate D."/>
            <person name="Faretra F."/>
            <person name="Romanazzi G."/>
        </authorList>
    </citation>
    <scope>NUCLEOTIDE SEQUENCE [LARGE SCALE GENOMIC DNA]</scope>
    <source>
        <strain evidence="2 3">Mfrg269</strain>
    </source>
</reference>
<proteinExistence type="predicted"/>
<evidence type="ECO:0000313" key="3">
    <source>
        <dbReference type="Proteomes" id="UP000249056"/>
    </source>
</evidence>
<organism evidence="2 3">
    <name type="scientific">Monilinia fructigena</name>
    <dbReference type="NCBI Taxonomy" id="38457"/>
    <lineage>
        <taxon>Eukaryota</taxon>
        <taxon>Fungi</taxon>
        <taxon>Dikarya</taxon>
        <taxon>Ascomycota</taxon>
        <taxon>Pezizomycotina</taxon>
        <taxon>Leotiomycetes</taxon>
        <taxon>Helotiales</taxon>
        <taxon>Sclerotiniaceae</taxon>
        <taxon>Monilinia</taxon>
    </lineage>
</organism>